<reference evidence="1" key="1">
    <citation type="journal article" date="2020" name="bioRxiv">
        <title>Whole genome comparisons of ergot fungi reveals the divergence and evolution of species within the genus Claviceps are the result of varying mechanisms driving genome evolution and host range expansion.</title>
        <authorList>
            <person name="Wyka S.A."/>
            <person name="Mondo S.J."/>
            <person name="Liu M."/>
            <person name="Dettman J."/>
            <person name="Nalam V."/>
            <person name="Broders K.D."/>
        </authorList>
    </citation>
    <scope>NUCLEOTIDE SEQUENCE</scope>
    <source>
        <strain evidence="1">CCC 489</strain>
    </source>
</reference>
<evidence type="ECO:0000313" key="2">
    <source>
        <dbReference type="Proteomes" id="UP000811619"/>
    </source>
</evidence>
<dbReference type="EMBL" id="SRPY01001723">
    <property type="protein sequence ID" value="KAG5912609.1"/>
    <property type="molecule type" value="Genomic_DNA"/>
</dbReference>
<dbReference type="AlphaFoldDB" id="A0A8K0J3Z9"/>
<organism evidence="1 2">
    <name type="scientific">Claviceps africana</name>
    <dbReference type="NCBI Taxonomy" id="83212"/>
    <lineage>
        <taxon>Eukaryota</taxon>
        <taxon>Fungi</taxon>
        <taxon>Dikarya</taxon>
        <taxon>Ascomycota</taxon>
        <taxon>Pezizomycotina</taxon>
        <taxon>Sordariomycetes</taxon>
        <taxon>Hypocreomycetidae</taxon>
        <taxon>Hypocreales</taxon>
        <taxon>Clavicipitaceae</taxon>
        <taxon>Claviceps</taxon>
    </lineage>
</organism>
<proteinExistence type="predicted"/>
<comment type="caution">
    <text evidence="1">The sequence shown here is derived from an EMBL/GenBank/DDBJ whole genome shotgun (WGS) entry which is preliminary data.</text>
</comment>
<accession>A0A8K0J3Z9</accession>
<feature type="non-terminal residue" evidence="1">
    <location>
        <position position="1"/>
    </location>
</feature>
<gene>
    <name evidence="1" type="ORF">E4U42_002111</name>
</gene>
<dbReference type="Proteomes" id="UP000811619">
    <property type="component" value="Unassembled WGS sequence"/>
</dbReference>
<name>A0A8K0J3Z9_9HYPO</name>
<keyword evidence="2" id="KW-1185">Reference proteome</keyword>
<evidence type="ECO:0000313" key="1">
    <source>
        <dbReference type="EMBL" id="KAG5912609.1"/>
    </source>
</evidence>
<sequence length="83" mass="7820">TLGPHCAPLPWDCIASVSALTALVSPVMAPIMSSAPAFWPSGNAAALLLYAAGLAPDGALAAGAWPEGAYCGAALAGAGAGAG</sequence>
<protein>
    <submittedName>
        <fullName evidence="1">Uncharacterized protein</fullName>
    </submittedName>
</protein>